<dbReference type="Proteomes" id="UP000314294">
    <property type="component" value="Unassembled WGS sequence"/>
</dbReference>
<protein>
    <submittedName>
        <fullName evidence="1">Uncharacterized protein</fullName>
    </submittedName>
</protein>
<proteinExistence type="predicted"/>
<comment type="caution">
    <text evidence="1">The sequence shown here is derived from an EMBL/GenBank/DDBJ whole genome shotgun (WGS) entry which is preliminary data.</text>
</comment>
<evidence type="ECO:0000313" key="2">
    <source>
        <dbReference type="Proteomes" id="UP000314294"/>
    </source>
</evidence>
<reference evidence="1 2" key="1">
    <citation type="submission" date="2019-03" db="EMBL/GenBank/DDBJ databases">
        <title>First draft genome of Liparis tanakae, snailfish: a comprehensive survey of snailfish specific genes.</title>
        <authorList>
            <person name="Kim W."/>
            <person name="Song I."/>
            <person name="Jeong J.-H."/>
            <person name="Kim D."/>
            <person name="Kim S."/>
            <person name="Ryu S."/>
            <person name="Song J.Y."/>
            <person name="Lee S.K."/>
        </authorList>
    </citation>
    <scope>NUCLEOTIDE SEQUENCE [LARGE SCALE GENOMIC DNA]</scope>
    <source>
        <tissue evidence="1">Muscle</tissue>
    </source>
</reference>
<dbReference type="AlphaFoldDB" id="A0A4Z2I7V2"/>
<gene>
    <name evidence="1" type="ORF">EYF80_015574</name>
</gene>
<evidence type="ECO:0000313" key="1">
    <source>
        <dbReference type="EMBL" id="TNN74129.1"/>
    </source>
</evidence>
<name>A0A4Z2I7V2_9TELE</name>
<dbReference type="EMBL" id="SRLO01000117">
    <property type="protein sequence ID" value="TNN74129.1"/>
    <property type="molecule type" value="Genomic_DNA"/>
</dbReference>
<organism evidence="1 2">
    <name type="scientific">Liparis tanakae</name>
    <name type="common">Tanaka's snailfish</name>
    <dbReference type="NCBI Taxonomy" id="230148"/>
    <lineage>
        <taxon>Eukaryota</taxon>
        <taxon>Metazoa</taxon>
        <taxon>Chordata</taxon>
        <taxon>Craniata</taxon>
        <taxon>Vertebrata</taxon>
        <taxon>Euteleostomi</taxon>
        <taxon>Actinopterygii</taxon>
        <taxon>Neopterygii</taxon>
        <taxon>Teleostei</taxon>
        <taxon>Neoteleostei</taxon>
        <taxon>Acanthomorphata</taxon>
        <taxon>Eupercaria</taxon>
        <taxon>Perciformes</taxon>
        <taxon>Cottioidei</taxon>
        <taxon>Cottales</taxon>
        <taxon>Liparidae</taxon>
        <taxon>Liparis</taxon>
    </lineage>
</organism>
<accession>A0A4Z2I7V2</accession>
<keyword evidence="2" id="KW-1185">Reference proteome</keyword>
<sequence>MHKTNTKGQQLLKQFLYIGVRLGRRLHEGTLPGGGLSLGLLPLHLALGRLVAFVAHKHDGNGLHCPFDGQDLKGTF</sequence>